<keyword evidence="5" id="KW-0449">Lipoprotein</keyword>
<dbReference type="AlphaFoldDB" id="A0A4R4FGQ4"/>
<name>A0A4R4FGQ4_9FIRM</name>
<gene>
    <name evidence="7" type="ORF">E1963_03965</name>
</gene>
<feature type="signal peptide" evidence="6">
    <location>
        <begin position="1"/>
        <end position="23"/>
    </location>
</feature>
<evidence type="ECO:0000256" key="6">
    <source>
        <dbReference type="SAM" id="SignalP"/>
    </source>
</evidence>
<proteinExistence type="predicted"/>
<evidence type="ECO:0000256" key="3">
    <source>
        <dbReference type="ARBA" id="ARBA00023136"/>
    </source>
</evidence>
<evidence type="ECO:0000313" key="7">
    <source>
        <dbReference type="EMBL" id="TDA22837.1"/>
    </source>
</evidence>
<evidence type="ECO:0000256" key="4">
    <source>
        <dbReference type="ARBA" id="ARBA00023139"/>
    </source>
</evidence>
<protein>
    <submittedName>
        <fullName evidence="7">Extracellular solute-binding protein</fullName>
    </submittedName>
</protein>
<dbReference type="EMBL" id="SMMX01000003">
    <property type="protein sequence ID" value="TDA22837.1"/>
    <property type="molecule type" value="Genomic_DNA"/>
</dbReference>
<dbReference type="PANTHER" id="PTHR43649">
    <property type="entry name" value="ARABINOSE-BINDING PROTEIN-RELATED"/>
    <property type="match status" value="1"/>
</dbReference>
<dbReference type="Pfam" id="PF13416">
    <property type="entry name" value="SBP_bac_8"/>
    <property type="match status" value="1"/>
</dbReference>
<dbReference type="InterPro" id="IPR006059">
    <property type="entry name" value="SBP"/>
</dbReference>
<keyword evidence="8" id="KW-1185">Reference proteome</keyword>
<evidence type="ECO:0000256" key="2">
    <source>
        <dbReference type="ARBA" id="ARBA00022729"/>
    </source>
</evidence>
<comment type="caution">
    <text evidence="7">The sequence shown here is derived from an EMBL/GenBank/DDBJ whole genome shotgun (WGS) entry which is preliminary data.</text>
</comment>
<keyword evidence="4" id="KW-0564">Palmitate</keyword>
<dbReference type="Gene3D" id="3.40.190.10">
    <property type="entry name" value="Periplasmic binding protein-like II"/>
    <property type="match status" value="2"/>
</dbReference>
<keyword evidence="2 6" id="KW-0732">Signal</keyword>
<dbReference type="PANTHER" id="PTHR43649:SF33">
    <property type="entry name" value="POLYGALACTURONAN_RHAMNOGALACTURONAN-BINDING PROTEIN YTCQ"/>
    <property type="match status" value="1"/>
</dbReference>
<dbReference type="InterPro" id="IPR050490">
    <property type="entry name" value="Bact_solute-bd_prot1"/>
</dbReference>
<keyword evidence="1" id="KW-1003">Cell membrane</keyword>
<feature type="chain" id="PRO_5020764662" evidence="6">
    <location>
        <begin position="24"/>
        <end position="421"/>
    </location>
</feature>
<keyword evidence="3" id="KW-0472">Membrane</keyword>
<organism evidence="7 8">
    <name type="scientific">Extibacter muris</name>
    <dbReference type="NCBI Taxonomy" id="1796622"/>
    <lineage>
        <taxon>Bacteria</taxon>
        <taxon>Bacillati</taxon>
        <taxon>Bacillota</taxon>
        <taxon>Clostridia</taxon>
        <taxon>Lachnospirales</taxon>
        <taxon>Lachnospiraceae</taxon>
        <taxon>Extibacter</taxon>
    </lineage>
</organism>
<evidence type="ECO:0000256" key="1">
    <source>
        <dbReference type="ARBA" id="ARBA00022475"/>
    </source>
</evidence>
<evidence type="ECO:0000256" key="5">
    <source>
        <dbReference type="ARBA" id="ARBA00023288"/>
    </source>
</evidence>
<evidence type="ECO:0000313" key="8">
    <source>
        <dbReference type="Proteomes" id="UP000295710"/>
    </source>
</evidence>
<dbReference type="Proteomes" id="UP000295710">
    <property type="component" value="Unassembled WGS sequence"/>
</dbReference>
<dbReference type="SUPFAM" id="SSF53850">
    <property type="entry name" value="Periplasmic binding protein-like II"/>
    <property type="match status" value="1"/>
</dbReference>
<reference evidence="7 8" key="1">
    <citation type="journal article" date="2016" name="Nat. Microbiol.">
        <title>The Mouse Intestinal Bacterial Collection (miBC) provides host-specific insight into cultured diversity and functional potential of the gut microbiota.</title>
        <authorList>
            <person name="Lagkouvardos I."/>
            <person name="Pukall R."/>
            <person name="Abt B."/>
            <person name="Foesel B.U."/>
            <person name="Meier-Kolthoff J.P."/>
            <person name="Kumar N."/>
            <person name="Bresciani A."/>
            <person name="Martinez I."/>
            <person name="Just S."/>
            <person name="Ziegler C."/>
            <person name="Brugiroux S."/>
            <person name="Garzetti D."/>
            <person name="Wenning M."/>
            <person name="Bui T.P."/>
            <person name="Wang J."/>
            <person name="Hugenholtz F."/>
            <person name="Plugge C.M."/>
            <person name="Peterson D.A."/>
            <person name="Hornef M.W."/>
            <person name="Baines J.F."/>
            <person name="Smidt H."/>
            <person name="Walter J."/>
            <person name="Kristiansen K."/>
            <person name="Nielsen H.B."/>
            <person name="Haller D."/>
            <person name="Overmann J."/>
            <person name="Stecher B."/>
            <person name="Clavel T."/>
        </authorList>
    </citation>
    <scope>NUCLEOTIDE SEQUENCE [LARGE SCALE GENOMIC DNA]</scope>
    <source>
        <strain evidence="7 8">DSM 28560</strain>
    </source>
</reference>
<sequence length="421" mass="47305">MKLYKIILSTFLVLTLMSGCSQRSSEVMLIENEPLAEQEHIFLSVYGYKADAHNLTAIESILNRYMEQNPEVIVTYEGVKGIDYWNAFERRVQANGLDDVFMVDHDREIELAAQGKLADLSGLPTIEKYQDIIKEQFIREDGSVYFLPTCISAYGLYINYDLLEEHGQKVPEKWSEFMEVCQYFAGKGITPIVANNYASLRNLIVGKSLYSVYQKDSAAAIEAFNHAPEELVNTLRPGIEMVEEMIDRKWIDCEEVSVTNQTSDDLRLFAGGDRPFMITGNWATSRVADMEPGFSCGVHPFPILDDGSVLVIEANTCISVNAGSEHIEEVMELVECITQPDSIWEYCDSQNSYTPLKDDRVPTDQTILPASEYLESGRIVIGSDYRLSLSLDNSLSEITKQMLDGISSDEAVALLNQLLAQ</sequence>
<dbReference type="PROSITE" id="PS51257">
    <property type="entry name" value="PROKAR_LIPOPROTEIN"/>
    <property type="match status" value="1"/>
</dbReference>
<accession>A0A4R4FGQ4</accession>